<accession>I4B8L5</accession>
<feature type="transmembrane region" description="Helical" evidence="1">
    <location>
        <begin position="16"/>
        <end position="33"/>
    </location>
</feature>
<evidence type="ECO:0000256" key="1">
    <source>
        <dbReference type="SAM" id="Phobius"/>
    </source>
</evidence>
<keyword evidence="3" id="KW-1185">Reference proteome</keyword>
<name>I4B8L5_TURPD</name>
<dbReference type="Proteomes" id="UP000006048">
    <property type="component" value="Chromosome"/>
</dbReference>
<gene>
    <name evidence="2" type="ordered locus">Turpa_2983</name>
</gene>
<evidence type="ECO:0008006" key="4">
    <source>
        <dbReference type="Google" id="ProtNLM"/>
    </source>
</evidence>
<evidence type="ECO:0000313" key="3">
    <source>
        <dbReference type="Proteomes" id="UP000006048"/>
    </source>
</evidence>
<organism evidence="2 3">
    <name type="scientific">Turneriella parva (strain ATCC BAA-1111 / DSM 21527 / NCTC 11395 / H)</name>
    <name type="common">Leptospira parva</name>
    <dbReference type="NCBI Taxonomy" id="869212"/>
    <lineage>
        <taxon>Bacteria</taxon>
        <taxon>Pseudomonadati</taxon>
        <taxon>Spirochaetota</taxon>
        <taxon>Spirochaetia</taxon>
        <taxon>Leptospirales</taxon>
        <taxon>Leptospiraceae</taxon>
        <taxon>Turneriella</taxon>
    </lineage>
</organism>
<dbReference type="EMBL" id="CP002959">
    <property type="protein sequence ID" value="AFM13622.1"/>
    <property type="molecule type" value="Genomic_DNA"/>
</dbReference>
<evidence type="ECO:0000313" key="2">
    <source>
        <dbReference type="EMBL" id="AFM13622.1"/>
    </source>
</evidence>
<dbReference type="AlphaFoldDB" id="I4B8L5"/>
<dbReference type="HOGENOM" id="CLU_1041852_0_0_12"/>
<proteinExistence type="predicted"/>
<keyword evidence="1" id="KW-0812">Transmembrane</keyword>
<reference evidence="2 3" key="1">
    <citation type="submission" date="2012-06" db="EMBL/GenBank/DDBJ databases">
        <title>The complete chromosome of genome of Turneriella parva DSM 21527.</title>
        <authorList>
            <consortium name="US DOE Joint Genome Institute (JGI-PGF)"/>
            <person name="Lucas S."/>
            <person name="Han J."/>
            <person name="Lapidus A."/>
            <person name="Bruce D."/>
            <person name="Goodwin L."/>
            <person name="Pitluck S."/>
            <person name="Peters L."/>
            <person name="Kyrpides N."/>
            <person name="Mavromatis K."/>
            <person name="Ivanova N."/>
            <person name="Mikhailova N."/>
            <person name="Chertkov O."/>
            <person name="Detter J.C."/>
            <person name="Tapia R."/>
            <person name="Han C."/>
            <person name="Land M."/>
            <person name="Hauser L."/>
            <person name="Markowitz V."/>
            <person name="Cheng J.-F."/>
            <person name="Hugenholtz P."/>
            <person name="Woyke T."/>
            <person name="Wu D."/>
            <person name="Gronow S."/>
            <person name="Wellnitz S."/>
            <person name="Brambilla E."/>
            <person name="Klenk H.-P."/>
            <person name="Eisen J.A."/>
        </authorList>
    </citation>
    <scope>NUCLEOTIDE SEQUENCE [LARGE SCALE GENOMIC DNA]</scope>
    <source>
        <strain evidence="3">ATCC BAA-1111 / DSM 21527 / NCTC 11395 / H</strain>
    </source>
</reference>
<sequence length="267" mass="29300">MSRGGRKPAGGDGQNLVTILFVLGVIGWGFFAIDRLTEPATPQKVSKVQGRATGQESGWRKTAREWLTQKIGTSAPQPKTSEKARVSRNVAADEVPMVAEPGNLKAELAEEAGDTLIESRADPERLEAMGKFYFYKLNSKGQPVLAMLERPTAAAGNLKGRLNELIRGPSGAEQDKDFIDSFIRKPRVLGASVKGRCTAVDFDTNFGSGVSYQTLRLQIQQLYKNTSAWQGTECLEITLRGKYSPHLGTDGLFFPRRIDAAWLKQNL</sequence>
<keyword evidence="1" id="KW-0472">Membrane</keyword>
<protein>
    <recommendedName>
        <fullName evidence="4">GerMN domain-containing protein</fullName>
    </recommendedName>
</protein>
<dbReference type="KEGG" id="tpx:Turpa_2983"/>
<dbReference type="STRING" id="869212.Turpa_2983"/>
<keyword evidence="1" id="KW-1133">Transmembrane helix</keyword>